<feature type="compositionally biased region" description="Acidic residues" evidence="1">
    <location>
        <begin position="130"/>
        <end position="143"/>
    </location>
</feature>
<protein>
    <submittedName>
        <fullName evidence="2">Uncharacterized protein</fullName>
    </submittedName>
</protein>
<dbReference type="EMBL" id="LZYO01000256">
    <property type="protein sequence ID" value="ODH21886.1"/>
    <property type="molecule type" value="Genomic_DNA"/>
</dbReference>
<feature type="compositionally biased region" description="Basic and acidic residues" evidence="1">
    <location>
        <begin position="79"/>
        <end position="89"/>
    </location>
</feature>
<accession>A0A1D2J9T9</accession>
<feature type="region of interest" description="Disordered" evidence="1">
    <location>
        <begin position="65"/>
        <end position="178"/>
    </location>
</feature>
<proteinExistence type="predicted"/>
<feature type="region of interest" description="Disordered" evidence="1">
    <location>
        <begin position="1"/>
        <end position="53"/>
    </location>
</feature>
<reference evidence="2 3" key="1">
    <citation type="submission" date="2016-06" db="EMBL/GenBank/DDBJ databases">
        <authorList>
            <person name="Kjaerup R.B."/>
            <person name="Dalgaard T.S."/>
            <person name="Juul-Madsen H.R."/>
        </authorList>
    </citation>
    <scope>NUCLEOTIDE SEQUENCE [LARGE SCALE GENOMIC DNA]</scope>
    <source>
        <strain evidence="2 3">Pb300</strain>
    </source>
</reference>
<organism evidence="2 3">
    <name type="scientific">Paracoccidioides brasiliensis</name>
    <dbReference type="NCBI Taxonomy" id="121759"/>
    <lineage>
        <taxon>Eukaryota</taxon>
        <taxon>Fungi</taxon>
        <taxon>Dikarya</taxon>
        <taxon>Ascomycota</taxon>
        <taxon>Pezizomycotina</taxon>
        <taxon>Eurotiomycetes</taxon>
        <taxon>Eurotiomycetidae</taxon>
        <taxon>Onygenales</taxon>
        <taxon>Ajellomycetaceae</taxon>
        <taxon>Paracoccidioides</taxon>
    </lineage>
</organism>
<gene>
    <name evidence="2" type="ORF">ACO22_05607</name>
</gene>
<evidence type="ECO:0000313" key="3">
    <source>
        <dbReference type="Proteomes" id="UP000242814"/>
    </source>
</evidence>
<feature type="compositionally biased region" description="Polar residues" evidence="1">
    <location>
        <begin position="169"/>
        <end position="178"/>
    </location>
</feature>
<feature type="compositionally biased region" description="Basic and acidic residues" evidence="1">
    <location>
        <begin position="147"/>
        <end position="167"/>
    </location>
</feature>
<name>A0A1D2J9T9_PARBR</name>
<dbReference type="Proteomes" id="UP000242814">
    <property type="component" value="Unassembled WGS sequence"/>
</dbReference>
<dbReference type="AlphaFoldDB" id="A0A1D2J9T9"/>
<dbReference type="VEuPathDB" id="FungiDB:PABG_11896"/>
<evidence type="ECO:0000313" key="2">
    <source>
        <dbReference type="EMBL" id="ODH21886.1"/>
    </source>
</evidence>
<feature type="compositionally biased region" description="Basic and acidic residues" evidence="1">
    <location>
        <begin position="117"/>
        <end position="129"/>
    </location>
</feature>
<comment type="caution">
    <text evidence="2">The sequence shown here is derived from an EMBL/GenBank/DDBJ whole genome shotgun (WGS) entry which is preliminary data.</text>
</comment>
<evidence type="ECO:0000256" key="1">
    <source>
        <dbReference type="SAM" id="MobiDB-lite"/>
    </source>
</evidence>
<sequence>MFDNKQDCASIKGSPVNQRALSKRGKLAEGRPKHSGSTRPMRTTTRKDDKICNYQRVHQAASFKEEEGIRISFPRRKTRTDSVKIDKKSGLVAPQKNQNRQCKVDKQSRESKRKQDKRGGEEERRRGEIETEAEAEAEAEVEASADMLKRVRDELHGSSQDKGEPARIENQNTGYGAD</sequence>